<organism evidence="7">
    <name type="scientific">Aplanochytrium stocchinoi</name>
    <dbReference type="NCBI Taxonomy" id="215587"/>
    <lineage>
        <taxon>Eukaryota</taxon>
        <taxon>Sar</taxon>
        <taxon>Stramenopiles</taxon>
        <taxon>Bigyra</taxon>
        <taxon>Labyrinthulomycetes</taxon>
        <taxon>Thraustochytrida</taxon>
        <taxon>Thraustochytriidae</taxon>
        <taxon>Aplanochytrium</taxon>
    </lineage>
</organism>
<feature type="compositionally biased region" description="Acidic residues" evidence="5">
    <location>
        <begin position="792"/>
        <end position="816"/>
    </location>
</feature>
<evidence type="ECO:0000313" key="7">
    <source>
        <dbReference type="EMBL" id="CAE0434639.1"/>
    </source>
</evidence>
<dbReference type="InterPro" id="IPR045886">
    <property type="entry name" value="ThiF/MoeB/HesA"/>
</dbReference>
<keyword evidence="4" id="KW-0175">Coiled coil</keyword>
<proteinExistence type="inferred from homology"/>
<evidence type="ECO:0000256" key="1">
    <source>
        <dbReference type="ARBA" id="ARBA00004906"/>
    </source>
</evidence>
<feature type="region of interest" description="Disordered" evidence="5">
    <location>
        <begin position="789"/>
        <end position="820"/>
    </location>
</feature>
<gene>
    <name evidence="7" type="ORF">ASTO00021_LOCUS4934</name>
</gene>
<reference evidence="7" key="1">
    <citation type="submission" date="2021-01" db="EMBL/GenBank/DDBJ databases">
        <authorList>
            <person name="Corre E."/>
            <person name="Pelletier E."/>
            <person name="Niang G."/>
            <person name="Scheremetjew M."/>
            <person name="Finn R."/>
            <person name="Kale V."/>
            <person name="Holt S."/>
            <person name="Cochrane G."/>
            <person name="Meng A."/>
            <person name="Brown T."/>
            <person name="Cohen L."/>
        </authorList>
    </citation>
    <scope>NUCLEOTIDE SEQUENCE</scope>
    <source>
        <strain evidence="7">GSBS06</strain>
    </source>
</reference>
<dbReference type="PANTHER" id="PTHR10953">
    <property type="entry name" value="UBIQUITIN-ACTIVATING ENZYME E1"/>
    <property type="match status" value="1"/>
</dbReference>
<feature type="coiled-coil region" evidence="4">
    <location>
        <begin position="560"/>
        <end position="598"/>
    </location>
</feature>
<dbReference type="SUPFAM" id="SSF69572">
    <property type="entry name" value="Activating enzymes of the ubiquitin-like proteins"/>
    <property type="match status" value="2"/>
</dbReference>
<dbReference type="EMBL" id="HBIN01006743">
    <property type="protein sequence ID" value="CAE0434639.1"/>
    <property type="molecule type" value="Transcribed_RNA"/>
</dbReference>
<dbReference type="Gene3D" id="3.10.290.60">
    <property type="entry name" value="Ubiquitin-activating enzyme E1, UFD domain"/>
    <property type="match status" value="1"/>
</dbReference>
<dbReference type="InterPro" id="IPR038252">
    <property type="entry name" value="UBA_E1_C_sf"/>
</dbReference>
<sequence length="828" mass="93303">MPVTIAHKCFSESLKAPNLVQNDWTDLERPKKLHAYLKALLTFQKSGNLPDPNKRQDAEKVFEMTALEYDQELNETDKNVYLQLAETASGQLCPMASYFGGIVGQEVLKACSHKFSPLNQWLHFAAPEILQNINRGETFPPLSDIHAFGSAEISQIQERWNGVINLRYLGQSLIFGTQFQAKLGAIKCFLVGAGALGCEWIKIMSMIGIGTRTNSGRITVTDMDAIEVSNLNRQFLFREDHVGKMKSVVGATVATQMNSELNIEARQTKVAPETESTFDDEFWQAQDIVINALDNVPARKYVDAKCVFYGLPLLESGTLGTKGNTLPIIPSLTESYGSDPVNDENDASIPACTIHAYPNLIEHTLTWARDTVFEKLFHLDPSEAVKLTKQGLEKYLNELNYQPSSKLSKLRSVRGILVQILPTDHPEKLFPYLVKMENMTWRKCVELGRLRFEELFVNNLITLLNAHPPDKTVDEKGTLFWSGKRRAPEIPSFDVADPTHIEFIQAAAKIYANIYDIKITPQNATEDEIINILNEMKPLPSFVPDSEVFVPENDQEATKLSEEQKQESEKKENIHEFEKLVNDEIEQLQDTRESIENDVNIIPQEFDKDNNSNSHMDLIFAAAMIRARSYGIPEINKLQAKQIVGRIVPAIATTTAMTVGAIALELYKVALGHKDLEVYRSTNFNLAVNSYASFEPTPCKNNSFGRTKANPKLDVNLWTMLTLTGDLTVQDVIDYFQENYEYEVTSISTTGDVTLYNDLFDQDDRLGLKIADLYKGSLKCTPPTYIPLTIDGDFEESDEDGDGDENEDEDEDEDEWFSVPPCRLLWNA</sequence>
<dbReference type="GO" id="GO:0006974">
    <property type="term" value="P:DNA damage response"/>
    <property type="evidence" value="ECO:0007669"/>
    <property type="project" value="TreeGrafter"/>
</dbReference>
<dbReference type="Gene3D" id="3.40.50.720">
    <property type="entry name" value="NAD(P)-binding Rossmann-like Domain"/>
    <property type="match status" value="1"/>
</dbReference>
<dbReference type="GO" id="GO:0005737">
    <property type="term" value="C:cytoplasm"/>
    <property type="evidence" value="ECO:0007669"/>
    <property type="project" value="TreeGrafter"/>
</dbReference>
<accession>A0A7S3LNS6</accession>
<evidence type="ECO:0000256" key="5">
    <source>
        <dbReference type="SAM" id="MobiDB-lite"/>
    </source>
</evidence>
<dbReference type="AlphaFoldDB" id="A0A7S3LNS6"/>
<evidence type="ECO:0000256" key="2">
    <source>
        <dbReference type="ARBA" id="ARBA00005673"/>
    </source>
</evidence>
<dbReference type="PANTHER" id="PTHR10953:SF4">
    <property type="entry name" value="UBIQUITIN-ACTIVATING ENZYME E1 C-TERMINAL DOMAIN-CONTAINING PROTEIN"/>
    <property type="match status" value="1"/>
</dbReference>
<dbReference type="Pfam" id="PF10585">
    <property type="entry name" value="UBA_E1_SCCH"/>
    <property type="match status" value="1"/>
</dbReference>
<dbReference type="InterPro" id="IPR035985">
    <property type="entry name" value="Ubiquitin-activating_enz"/>
</dbReference>
<comment type="similarity">
    <text evidence="2">Belongs to the ubiquitin-activating E1 family.</text>
</comment>
<dbReference type="GO" id="GO:0005634">
    <property type="term" value="C:nucleus"/>
    <property type="evidence" value="ECO:0007669"/>
    <property type="project" value="TreeGrafter"/>
</dbReference>
<dbReference type="Pfam" id="PF16191">
    <property type="entry name" value="E1_4HB"/>
    <property type="match status" value="1"/>
</dbReference>
<keyword evidence="3" id="KW-0436">Ligase</keyword>
<evidence type="ECO:0000256" key="3">
    <source>
        <dbReference type="ARBA" id="ARBA00022598"/>
    </source>
</evidence>
<dbReference type="InterPro" id="IPR019572">
    <property type="entry name" value="UBA_E1_SCCH"/>
</dbReference>
<evidence type="ECO:0000256" key="4">
    <source>
        <dbReference type="SAM" id="Coils"/>
    </source>
</evidence>
<dbReference type="InterPro" id="IPR032420">
    <property type="entry name" value="E1_4HB"/>
</dbReference>
<dbReference type="SMART" id="SM00985">
    <property type="entry name" value="UBA_e1_C"/>
    <property type="match status" value="1"/>
</dbReference>
<dbReference type="GO" id="GO:0004839">
    <property type="term" value="F:ubiquitin activating enzyme activity"/>
    <property type="evidence" value="ECO:0007669"/>
    <property type="project" value="TreeGrafter"/>
</dbReference>
<evidence type="ECO:0000259" key="6">
    <source>
        <dbReference type="SMART" id="SM00985"/>
    </source>
</evidence>
<protein>
    <recommendedName>
        <fullName evidence="6">Ubiquitin-activating enzyme E1 C-terminal domain-containing protein</fullName>
    </recommendedName>
</protein>
<dbReference type="InterPro" id="IPR000594">
    <property type="entry name" value="ThiF_NAD_FAD-bd"/>
</dbReference>
<dbReference type="Pfam" id="PF09358">
    <property type="entry name" value="E1_UFD"/>
    <property type="match status" value="1"/>
</dbReference>
<dbReference type="InterPro" id="IPR042063">
    <property type="entry name" value="Ubi_acti_E1_SCCH"/>
</dbReference>
<dbReference type="Pfam" id="PF00899">
    <property type="entry name" value="ThiF"/>
    <property type="match status" value="1"/>
</dbReference>
<name>A0A7S3LNS6_9STRA</name>
<feature type="domain" description="Ubiquitin-activating enzyme E1 C-terminal" evidence="6">
    <location>
        <begin position="679"/>
        <end position="789"/>
    </location>
</feature>
<comment type="pathway">
    <text evidence="1">Protein modification; protein ubiquitination.</text>
</comment>
<dbReference type="InterPro" id="IPR018965">
    <property type="entry name" value="Ub-activating_enz_E1_C"/>
</dbReference>
<dbReference type="Gene3D" id="3.40.50.12550">
    <property type="entry name" value="Ubiquitin-activating enzyme E1, inactive adenylation domain, subdomain 2"/>
    <property type="match status" value="1"/>
</dbReference>
<dbReference type="UniPathway" id="UPA00143"/>
<dbReference type="GO" id="GO:0006511">
    <property type="term" value="P:ubiquitin-dependent protein catabolic process"/>
    <property type="evidence" value="ECO:0007669"/>
    <property type="project" value="TreeGrafter"/>
</dbReference>
<dbReference type="Gene3D" id="1.10.10.2660">
    <property type="entry name" value="Ubiquitin-activating enzyme E1, SCCH domain"/>
    <property type="match status" value="1"/>
</dbReference>